<protein>
    <submittedName>
        <fullName evidence="2">Sigma-E processing peptidase SpoIIGA</fullName>
    </submittedName>
</protein>
<dbReference type="Proteomes" id="UP001597362">
    <property type="component" value="Unassembled WGS sequence"/>
</dbReference>
<evidence type="ECO:0000313" key="3">
    <source>
        <dbReference type="Proteomes" id="UP001597362"/>
    </source>
</evidence>
<reference evidence="3" key="1">
    <citation type="journal article" date="2019" name="Int. J. Syst. Evol. Microbiol.">
        <title>The Global Catalogue of Microorganisms (GCM) 10K type strain sequencing project: providing services to taxonomists for standard genome sequencing and annotation.</title>
        <authorList>
            <consortium name="The Broad Institute Genomics Platform"/>
            <consortium name="The Broad Institute Genome Sequencing Center for Infectious Disease"/>
            <person name="Wu L."/>
            <person name="Ma J."/>
        </authorList>
    </citation>
    <scope>NUCLEOTIDE SEQUENCE [LARGE SCALE GENOMIC DNA]</scope>
    <source>
        <strain evidence="3">GH52</strain>
    </source>
</reference>
<feature type="transmembrane region" description="Helical" evidence="1">
    <location>
        <begin position="58"/>
        <end position="78"/>
    </location>
</feature>
<dbReference type="NCBIfam" id="TIGR02854">
    <property type="entry name" value="spore_II_GA"/>
    <property type="match status" value="1"/>
</dbReference>
<feature type="transmembrane region" description="Helical" evidence="1">
    <location>
        <begin position="34"/>
        <end position="52"/>
    </location>
</feature>
<keyword evidence="1" id="KW-0812">Transmembrane</keyword>
<dbReference type="PIRSF" id="PIRSF018571">
    <property type="entry name" value="SpoIIGA"/>
    <property type="match status" value="1"/>
</dbReference>
<gene>
    <name evidence="2" type="primary">spoIIGA</name>
    <name evidence="2" type="ORF">ACFSJH_10830</name>
</gene>
<evidence type="ECO:0000256" key="1">
    <source>
        <dbReference type="SAM" id="Phobius"/>
    </source>
</evidence>
<organism evidence="2 3">
    <name type="scientific">Paenibacillus yanchengensis</name>
    <dbReference type="NCBI Taxonomy" id="2035833"/>
    <lineage>
        <taxon>Bacteria</taxon>
        <taxon>Bacillati</taxon>
        <taxon>Bacillota</taxon>
        <taxon>Bacilli</taxon>
        <taxon>Bacillales</taxon>
        <taxon>Paenibacillaceae</taxon>
        <taxon>Paenibacillus</taxon>
    </lineage>
</organism>
<dbReference type="InterPro" id="IPR005081">
    <property type="entry name" value="SpoIIGA"/>
</dbReference>
<feature type="transmembrane region" description="Helical" evidence="1">
    <location>
        <begin position="90"/>
        <end position="109"/>
    </location>
</feature>
<dbReference type="EMBL" id="JBHUHO010000030">
    <property type="protein sequence ID" value="MFD2116216.1"/>
    <property type="molecule type" value="Genomic_DNA"/>
</dbReference>
<accession>A0ABW4YKM1</accession>
<sequence>MAVYIDILFLRELLVDIAVLWTTAWVRQQKINRWRLLAAALLGACYTIVMLFPTLSFLFSFLIKVVFSLVMLFIAFGFHSLQHYLRTIAAFYAVNFVAAGAIIGIYYMLLKQSDQVWRSIISTGNSWSVELKFGLFYFFVAFFIGIYLYRAVLVQKREREMIETHLATVEIVIKNQQWKCTGLIDTGNQLYDPLTRTPVMVTEISLWKEDLPANWVATIVNGNVDQLVMKMNDEDTVHQFSDRLRFVPYRGINRNGQFMLALKPDYAVVNINGQLIQTDKILIGLDGGKLAQDGSYQAIIHPAMVQSATAG</sequence>
<comment type="caution">
    <text evidence="2">The sequence shown here is derived from an EMBL/GenBank/DDBJ whole genome shotgun (WGS) entry which is preliminary data.</text>
</comment>
<keyword evidence="1" id="KW-1133">Transmembrane helix</keyword>
<feature type="transmembrane region" description="Helical" evidence="1">
    <location>
        <begin position="129"/>
        <end position="149"/>
    </location>
</feature>
<name>A0ABW4YKM1_9BACL</name>
<proteinExistence type="predicted"/>
<keyword evidence="3" id="KW-1185">Reference proteome</keyword>
<keyword evidence="1" id="KW-0472">Membrane</keyword>
<dbReference type="Pfam" id="PF03419">
    <property type="entry name" value="Peptidase_U4"/>
    <property type="match status" value="1"/>
</dbReference>
<dbReference type="RefSeq" id="WP_377772179.1">
    <property type="nucleotide sequence ID" value="NZ_JBHUHO010000030.1"/>
</dbReference>
<evidence type="ECO:0000313" key="2">
    <source>
        <dbReference type="EMBL" id="MFD2116216.1"/>
    </source>
</evidence>